<dbReference type="AlphaFoldDB" id="A0A6S6QZX0"/>
<proteinExistence type="predicted"/>
<dbReference type="NCBIfam" id="TIGR02675">
    <property type="entry name" value="tape_meas_nterm"/>
    <property type="match status" value="1"/>
</dbReference>
<evidence type="ECO:0000313" key="1">
    <source>
        <dbReference type="EMBL" id="BCJ92842.1"/>
    </source>
</evidence>
<evidence type="ECO:0000313" key="2">
    <source>
        <dbReference type="Proteomes" id="UP000515561"/>
    </source>
</evidence>
<sequence length="890" mass="95205">MSSIRTAIELYDAFSTPMMSIVNAVSLGMSAITELQSTMNESVSFDVADTAREQMNQVTAAIEEARAKLAEPVTHENTSLTWDSPTMDTFTTSGIERFQQELQSANSIMESLNTTQMKIATQAQRTEIFPQNMISDMTDMQSHIQAIQQKIQQLENNPMNMGVTGANNELERLRSQLSQALGEQNQLNTAMNNMDVGSANEAYMRLSQTIATTERYIRDNTDEQGRFNQAVQNCYSQTMKVSDGFAGWQRAIIVANQAMGLIKSTLSSIGVMDMSGAFNRLDTMNRFEKTITIMTGDAHLANAALSQLRETTLGTAYGLDVAAKSTQGFMTRGMSLGAATNQVRVWADAVSFYGEGTNAQLESVVDAIGKMYSKGKVEADQLDRLFDAGIGAAEIYANAVGESVSAVKEDLSAGTISAYKFIDVVSQAMDSGISAGAAKDAGSTWATTFANMHAVITRGWTSIITGLDAALASHGLPSSMEMVSSFGNKMESVLNSVGNAMNFLVDVTMNVYDIMSTVSGFIADNWSIIEPLIIGVVTAMSLYTAALIANNIVQGISNVQKAFAAVAEYKNAKAILANSAAYTAETVATASATVAQASFNTALAACPITWIIVGIIAIIAIFYAAVAAVNHFAGTSVSATGLIAGVIALAGAAIWNTILGVINFIIGIGVELYNLIATFANFFANVFNDPVGAILNLFSGMFDFILGIVQDAAKLIDTILGTDMASAVEGFRNDFADAVNDIIGDQTVVMEKLDASDYQFDGIDYGDAWDAGYSFGEGIDEKISNFELSDIFGKNDISNPDIDASNMATDISGIAGDTKDVKDSLDISQEDLKYMRDMAERDAVNRYTTAEIKVDMTNNNTVSSSMDLDGMIHELAVGVNEAMDKAAERG</sequence>
<reference evidence="1 2" key="1">
    <citation type="journal article" date="2016" name="Int. J. Syst. Evol. Microbiol.">
        <title>Descriptions of Anaerotaenia torta gen. nov., sp. nov. and Anaerocolumna cellulosilytica gen. nov., sp. nov. isolated from a methanogenic reactor of cattle waste.</title>
        <authorList>
            <person name="Uek A."/>
            <person name="Ohtaki Y."/>
            <person name="Kaku N."/>
            <person name="Ueki K."/>
        </authorList>
    </citation>
    <scope>NUCLEOTIDE SEQUENCE [LARGE SCALE GENOMIC DNA]</scope>
    <source>
        <strain evidence="1 2">SN021</strain>
    </source>
</reference>
<protein>
    <submittedName>
        <fullName evidence="1">Uncharacterized protein</fullName>
    </submittedName>
</protein>
<dbReference type="KEGG" id="acel:acsn021_04110"/>
<gene>
    <name evidence="1" type="ORF">acsn021_04110</name>
</gene>
<dbReference type="Pfam" id="PF20155">
    <property type="entry name" value="TMP_3"/>
    <property type="match status" value="1"/>
</dbReference>
<accession>A0A6S6QZX0</accession>
<dbReference type="InterPro" id="IPR013491">
    <property type="entry name" value="Tape_meas_N"/>
</dbReference>
<dbReference type="RefSeq" id="WP_184094673.1">
    <property type="nucleotide sequence ID" value="NZ_AP023367.1"/>
</dbReference>
<dbReference type="EMBL" id="AP023367">
    <property type="protein sequence ID" value="BCJ92842.1"/>
    <property type="molecule type" value="Genomic_DNA"/>
</dbReference>
<organism evidence="1 2">
    <name type="scientific">Anaerocolumna cellulosilytica</name>
    <dbReference type="NCBI Taxonomy" id="433286"/>
    <lineage>
        <taxon>Bacteria</taxon>
        <taxon>Bacillati</taxon>
        <taxon>Bacillota</taxon>
        <taxon>Clostridia</taxon>
        <taxon>Lachnospirales</taxon>
        <taxon>Lachnospiraceae</taxon>
        <taxon>Anaerocolumna</taxon>
    </lineage>
</organism>
<keyword evidence="2" id="KW-1185">Reference proteome</keyword>
<dbReference type="Proteomes" id="UP000515561">
    <property type="component" value="Chromosome"/>
</dbReference>
<name>A0A6S6QZX0_9FIRM</name>